<sequence>MTTQFKNILCYIDPVQSADATLATAVKLASENNAQLTLASVVRPIPHVSSLQPAYAEIQKDQLNTLAEKISSKALSVKTELIVSDLGAIDVVKLVHEKAYDLVIKPADHGVIGKVMKFGSQDYHLLRKCPSPVWVNKQDQDPKSFKILAAVDVDPLQEENKELNQAIIAHAKSLVSAFDGELHIVHAWGLPTETKNALFHFNKTKAAYEEALQTLKGKHSEWWDTFLKESGLSEGSYHAHFLNGSAEEVIPELADSICADVTVMGTVARTGIPGFFIGNTAEKILSDLNSSVLAIKPVNFVSPILE</sequence>
<comment type="function">
    <text evidence="4">Required for resistance to DNA-damaging agents.</text>
</comment>
<evidence type="ECO:0000256" key="4">
    <source>
        <dbReference type="ARBA" id="ARBA00037131"/>
    </source>
</evidence>
<proteinExistence type="inferred from homology"/>
<dbReference type="Gene3D" id="3.40.50.12370">
    <property type="match status" value="1"/>
</dbReference>
<dbReference type="CDD" id="cd00293">
    <property type="entry name" value="USP-like"/>
    <property type="match status" value="1"/>
</dbReference>
<accession>A0A4R3IB84</accession>
<dbReference type="GO" id="GO:0005737">
    <property type="term" value="C:cytoplasm"/>
    <property type="evidence" value="ECO:0007669"/>
    <property type="project" value="UniProtKB-SubCell"/>
</dbReference>
<feature type="domain" description="UspA" evidence="5">
    <location>
        <begin position="146"/>
        <end position="296"/>
    </location>
</feature>
<name>A0A4R3IB84_9GAMM</name>
<reference evidence="6 7" key="1">
    <citation type="submission" date="2019-03" db="EMBL/GenBank/DDBJ databases">
        <title>Genomic Encyclopedia of Archaeal and Bacterial Type Strains, Phase II (KMG-II): from individual species to whole genera.</title>
        <authorList>
            <person name="Goeker M."/>
        </authorList>
    </citation>
    <scope>NUCLEOTIDE SEQUENCE [LARGE SCALE GENOMIC DNA]</scope>
    <source>
        <strain evidence="6 7">DSM 15388</strain>
    </source>
</reference>
<dbReference type="InterPro" id="IPR006016">
    <property type="entry name" value="UspA"/>
</dbReference>
<dbReference type="PANTHER" id="PTHR47892:SF1">
    <property type="entry name" value="UNIVERSAL STRESS PROTEIN E"/>
    <property type="match status" value="1"/>
</dbReference>
<comment type="caution">
    <text evidence="6">The sequence shown here is derived from an EMBL/GenBank/DDBJ whole genome shotgun (WGS) entry which is preliminary data.</text>
</comment>
<gene>
    <name evidence="6" type="ORF">BCF53_103182</name>
</gene>
<keyword evidence="3" id="KW-0963">Cytoplasm</keyword>
<evidence type="ECO:0000313" key="7">
    <source>
        <dbReference type="Proteomes" id="UP000295793"/>
    </source>
</evidence>
<dbReference type="Pfam" id="PF00582">
    <property type="entry name" value="Usp"/>
    <property type="match status" value="2"/>
</dbReference>
<evidence type="ECO:0000256" key="2">
    <source>
        <dbReference type="ARBA" id="ARBA00008791"/>
    </source>
</evidence>
<dbReference type="AlphaFoldDB" id="A0A4R3IB84"/>
<evidence type="ECO:0000256" key="1">
    <source>
        <dbReference type="ARBA" id="ARBA00004496"/>
    </source>
</evidence>
<comment type="similarity">
    <text evidence="2">Belongs to the universal stress protein A family.</text>
</comment>
<dbReference type="PANTHER" id="PTHR47892">
    <property type="entry name" value="UNIVERSAL STRESS PROTEIN E"/>
    <property type="match status" value="1"/>
</dbReference>
<evidence type="ECO:0000313" key="6">
    <source>
        <dbReference type="EMBL" id="TCS42521.1"/>
    </source>
</evidence>
<comment type="subcellular location">
    <subcellularLocation>
        <location evidence="1">Cytoplasm</location>
    </subcellularLocation>
</comment>
<evidence type="ECO:0000259" key="5">
    <source>
        <dbReference type="Pfam" id="PF00582"/>
    </source>
</evidence>
<dbReference type="EMBL" id="SLZR01000003">
    <property type="protein sequence ID" value="TCS42521.1"/>
    <property type="molecule type" value="Genomic_DNA"/>
</dbReference>
<dbReference type="OrthoDB" id="239260at2"/>
<dbReference type="Proteomes" id="UP000295793">
    <property type="component" value="Unassembled WGS sequence"/>
</dbReference>
<evidence type="ECO:0000256" key="3">
    <source>
        <dbReference type="ARBA" id="ARBA00022490"/>
    </source>
</evidence>
<keyword evidence="7" id="KW-1185">Reference proteome</keyword>
<dbReference type="SUPFAM" id="SSF52402">
    <property type="entry name" value="Adenine nucleotide alpha hydrolases-like"/>
    <property type="match status" value="2"/>
</dbReference>
<protein>
    <submittedName>
        <fullName evidence="6">Nucleotide-binding universal stress UspA family protein</fullName>
    </submittedName>
</protein>
<dbReference type="RefSeq" id="WP_132700436.1">
    <property type="nucleotide sequence ID" value="NZ_SLZR01000003.1"/>
</dbReference>
<organism evidence="6 7">
    <name type="scientific">Reinekea marinisedimentorum</name>
    <dbReference type="NCBI Taxonomy" id="230495"/>
    <lineage>
        <taxon>Bacteria</taxon>
        <taxon>Pseudomonadati</taxon>
        <taxon>Pseudomonadota</taxon>
        <taxon>Gammaproteobacteria</taxon>
        <taxon>Oceanospirillales</taxon>
        <taxon>Saccharospirillaceae</taxon>
        <taxon>Reinekea</taxon>
    </lineage>
</organism>
<feature type="domain" description="UspA" evidence="5">
    <location>
        <begin position="5"/>
        <end position="135"/>
    </location>
</feature>